<dbReference type="EMBL" id="CAJOBE010061637">
    <property type="protein sequence ID" value="CAF4388072.1"/>
    <property type="molecule type" value="Genomic_DNA"/>
</dbReference>
<dbReference type="GO" id="GO:0004620">
    <property type="term" value="F:phospholipase activity"/>
    <property type="evidence" value="ECO:0007669"/>
    <property type="project" value="InterPro"/>
</dbReference>
<protein>
    <submittedName>
        <fullName evidence="1">Uncharacterized protein</fullName>
    </submittedName>
</protein>
<feature type="non-terminal residue" evidence="1">
    <location>
        <position position="1"/>
    </location>
</feature>
<dbReference type="AlphaFoldDB" id="A0A820NID5"/>
<accession>A0A820NID5</accession>
<dbReference type="InterPro" id="IPR038885">
    <property type="entry name" value="PLB1"/>
</dbReference>
<dbReference type="PANTHER" id="PTHR21325:SF31">
    <property type="entry name" value="GH22081P-RELATED"/>
    <property type="match status" value="1"/>
</dbReference>
<proteinExistence type="predicted"/>
<evidence type="ECO:0000313" key="2">
    <source>
        <dbReference type="Proteomes" id="UP000663874"/>
    </source>
</evidence>
<dbReference type="PANTHER" id="PTHR21325">
    <property type="entry name" value="PHOSPHOLIPASE B, PLB1"/>
    <property type="match status" value="1"/>
</dbReference>
<reference evidence="1" key="1">
    <citation type="submission" date="2021-02" db="EMBL/GenBank/DDBJ databases">
        <authorList>
            <person name="Nowell W R."/>
        </authorList>
    </citation>
    <scope>NUCLEOTIDE SEQUENCE</scope>
</reference>
<evidence type="ECO:0000313" key="1">
    <source>
        <dbReference type="EMBL" id="CAF4388072.1"/>
    </source>
</evidence>
<comment type="caution">
    <text evidence="1">The sequence shown here is derived from an EMBL/GenBank/DDBJ whole genome shotgun (WGS) entry which is preliminary data.</text>
</comment>
<sequence>AGGDSDLTKAVTLPNILKTFNRNLYGFSTGTGSRDTANAMFNVARPGAVSA</sequence>
<gene>
    <name evidence="1" type="ORF">FNK824_LOCUS43528</name>
</gene>
<dbReference type="Proteomes" id="UP000663874">
    <property type="component" value="Unassembled WGS sequence"/>
</dbReference>
<dbReference type="GO" id="GO:0006644">
    <property type="term" value="P:phospholipid metabolic process"/>
    <property type="evidence" value="ECO:0007669"/>
    <property type="project" value="TreeGrafter"/>
</dbReference>
<organism evidence="1 2">
    <name type="scientific">Rotaria sordida</name>
    <dbReference type="NCBI Taxonomy" id="392033"/>
    <lineage>
        <taxon>Eukaryota</taxon>
        <taxon>Metazoa</taxon>
        <taxon>Spiralia</taxon>
        <taxon>Gnathifera</taxon>
        <taxon>Rotifera</taxon>
        <taxon>Eurotatoria</taxon>
        <taxon>Bdelloidea</taxon>
        <taxon>Philodinida</taxon>
        <taxon>Philodinidae</taxon>
        <taxon>Rotaria</taxon>
    </lineage>
</organism>
<name>A0A820NID5_9BILA</name>